<keyword evidence="2" id="KW-1185">Reference proteome</keyword>
<dbReference type="Proteomes" id="UP000582974">
    <property type="component" value="Unassembled WGS sequence"/>
</dbReference>
<dbReference type="RefSeq" id="WP_180893150.1">
    <property type="nucleotide sequence ID" value="NZ_JACCKD010000004.1"/>
</dbReference>
<evidence type="ECO:0000313" key="1">
    <source>
        <dbReference type="EMBL" id="MBA0126311.1"/>
    </source>
</evidence>
<gene>
    <name evidence="1" type="ORF">H0B56_12235</name>
</gene>
<dbReference type="AlphaFoldDB" id="A0A838AAP4"/>
<accession>A0A838AAP4</accession>
<protein>
    <submittedName>
        <fullName evidence="1">Uncharacterized protein</fullName>
    </submittedName>
</protein>
<comment type="caution">
    <text evidence="1">The sequence shown here is derived from an EMBL/GenBank/DDBJ whole genome shotgun (WGS) entry which is preliminary data.</text>
</comment>
<sequence length="49" mass="5191">MSECERCGVTVSDLPIEELGLSTEEAAEAMFDEHDGQTLCQGCLGGGDR</sequence>
<dbReference type="EMBL" id="JACCKD010000004">
    <property type="protein sequence ID" value="MBA0126311.1"/>
    <property type="molecule type" value="Genomic_DNA"/>
</dbReference>
<organism evidence="1 2">
    <name type="scientific">Haloechinothrix aidingensis</name>
    <dbReference type="NCBI Taxonomy" id="2752311"/>
    <lineage>
        <taxon>Bacteria</taxon>
        <taxon>Bacillati</taxon>
        <taxon>Actinomycetota</taxon>
        <taxon>Actinomycetes</taxon>
        <taxon>Pseudonocardiales</taxon>
        <taxon>Pseudonocardiaceae</taxon>
        <taxon>Haloechinothrix</taxon>
    </lineage>
</organism>
<name>A0A838AAP4_9PSEU</name>
<proteinExistence type="predicted"/>
<evidence type="ECO:0000313" key="2">
    <source>
        <dbReference type="Proteomes" id="UP000582974"/>
    </source>
</evidence>
<reference evidence="1 2" key="1">
    <citation type="submission" date="2020-07" db="EMBL/GenBank/DDBJ databases">
        <title>Genome of Haloechinothrix sp.</title>
        <authorList>
            <person name="Tang S.-K."/>
            <person name="Yang L."/>
            <person name="Zhu W.-Y."/>
        </authorList>
    </citation>
    <scope>NUCLEOTIDE SEQUENCE [LARGE SCALE GENOMIC DNA]</scope>
    <source>
        <strain evidence="1 2">YIM 98757</strain>
    </source>
</reference>